<dbReference type="KEGG" id="pbr:PB2503_11839"/>
<dbReference type="EMBL" id="CP002156">
    <property type="protein sequence ID" value="ADM10412.1"/>
    <property type="molecule type" value="Genomic_DNA"/>
</dbReference>
<dbReference type="Gene3D" id="2.40.10.220">
    <property type="entry name" value="predicted glycosyltransferase like domains"/>
    <property type="match status" value="1"/>
</dbReference>
<reference evidence="3" key="1">
    <citation type="submission" date="2010-08" db="EMBL/GenBank/DDBJ databases">
        <title>Genome sequence of Parvularcula bermudensis HTCC2503.</title>
        <authorList>
            <person name="Kang D.-M."/>
            <person name="Oh H.-M."/>
            <person name="Cho J.-C."/>
        </authorList>
    </citation>
    <scope>NUCLEOTIDE SEQUENCE [LARGE SCALE GENOMIC DNA]</scope>
    <source>
        <strain evidence="3">ATCC BAA-594 / HTCC2503 / KCTC 12087</strain>
    </source>
</reference>
<proteinExistence type="predicted"/>
<dbReference type="AlphaFoldDB" id="E0TDW3"/>
<evidence type="ECO:0000313" key="2">
    <source>
        <dbReference type="EMBL" id="ADM10412.1"/>
    </source>
</evidence>
<reference evidence="2 3" key="2">
    <citation type="journal article" date="2011" name="J. Bacteriol.">
        <title>Complete genome sequence of strain HTCC2503T of Parvularcula bermudensis, the type species of the order "Parvularculales" in the class Alphaproteobacteria.</title>
        <authorList>
            <person name="Oh H.M."/>
            <person name="Kang I."/>
            <person name="Vergin K.L."/>
            <person name="Kang D."/>
            <person name="Rhee K.H."/>
            <person name="Giovannoni S.J."/>
            <person name="Cho J.C."/>
        </authorList>
    </citation>
    <scope>NUCLEOTIDE SEQUENCE [LARGE SCALE GENOMIC DNA]</scope>
    <source>
        <strain evidence="3">ATCC BAA-594 / HTCC2503 / KCTC 12087</strain>
    </source>
</reference>
<dbReference type="InterPro" id="IPR009875">
    <property type="entry name" value="PilZ_domain"/>
</dbReference>
<gene>
    <name evidence="2" type="ordered locus">PB2503_11839</name>
</gene>
<evidence type="ECO:0000259" key="1">
    <source>
        <dbReference type="Pfam" id="PF07238"/>
    </source>
</evidence>
<dbReference type="Pfam" id="PF07238">
    <property type="entry name" value="PilZ"/>
    <property type="match status" value="1"/>
</dbReference>
<accession>E0TDW3</accession>
<dbReference type="RefSeq" id="WP_013301386.1">
    <property type="nucleotide sequence ID" value="NC_014414.1"/>
</dbReference>
<dbReference type="SUPFAM" id="SSF141371">
    <property type="entry name" value="PilZ domain-like"/>
    <property type="match status" value="1"/>
</dbReference>
<sequence>MTLSIFQTSLEHTRRRYVRYPVKGAVEISHDGQRVGFGSLVDISKGGLGLTCDTPLTVGQTYVFRTSTGIVRKGRVVHCVGLTRYGVEFKSLAEA</sequence>
<dbReference type="Proteomes" id="UP000001302">
    <property type="component" value="Chromosome"/>
</dbReference>
<organism evidence="2 3">
    <name type="scientific">Parvularcula bermudensis (strain ATCC BAA-594 / HTCC2503 / KCTC 12087)</name>
    <dbReference type="NCBI Taxonomy" id="314260"/>
    <lineage>
        <taxon>Bacteria</taxon>
        <taxon>Pseudomonadati</taxon>
        <taxon>Pseudomonadota</taxon>
        <taxon>Alphaproteobacteria</taxon>
        <taxon>Parvularculales</taxon>
        <taxon>Parvularculaceae</taxon>
        <taxon>Parvularcula</taxon>
    </lineage>
</organism>
<name>E0TDW3_PARBH</name>
<dbReference type="STRING" id="314260.PB2503_11839"/>
<dbReference type="HOGENOM" id="CLU_2370258_0_0_5"/>
<protein>
    <recommendedName>
        <fullName evidence="1">PilZ domain-containing protein</fullName>
    </recommendedName>
</protein>
<feature type="domain" description="PilZ" evidence="1">
    <location>
        <begin position="14"/>
        <end position="93"/>
    </location>
</feature>
<keyword evidence="3" id="KW-1185">Reference proteome</keyword>
<evidence type="ECO:0000313" key="3">
    <source>
        <dbReference type="Proteomes" id="UP000001302"/>
    </source>
</evidence>
<dbReference type="GO" id="GO:0035438">
    <property type="term" value="F:cyclic-di-GMP binding"/>
    <property type="evidence" value="ECO:0007669"/>
    <property type="project" value="InterPro"/>
</dbReference>